<keyword evidence="1" id="KW-0812">Transmembrane</keyword>
<evidence type="ECO:0000259" key="2">
    <source>
        <dbReference type="Pfam" id="PF05569"/>
    </source>
</evidence>
<dbReference type="PANTHER" id="PTHR34978">
    <property type="entry name" value="POSSIBLE SENSOR-TRANSDUCER PROTEIN BLAR"/>
    <property type="match status" value="1"/>
</dbReference>
<feature type="transmembrane region" description="Helical" evidence="1">
    <location>
        <begin position="36"/>
        <end position="59"/>
    </location>
</feature>
<feature type="transmembrane region" description="Helical" evidence="1">
    <location>
        <begin position="6"/>
        <end position="24"/>
    </location>
</feature>
<gene>
    <name evidence="3" type="ORF">LX95_01979</name>
</gene>
<dbReference type="Gene3D" id="2.170.130.10">
    <property type="entry name" value="TonB-dependent receptor, plug domain"/>
    <property type="match status" value="2"/>
</dbReference>
<feature type="domain" description="Peptidase M56" evidence="2">
    <location>
        <begin position="157"/>
        <end position="261"/>
    </location>
</feature>
<accession>A0A2W7HZY1</accession>
<keyword evidence="4" id="KW-1185">Reference proteome</keyword>
<dbReference type="Proteomes" id="UP000249542">
    <property type="component" value="Unassembled WGS sequence"/>
</dbReference>
<feature type="transmembrane region" description="Helical" evidence="1">
    <location>
        <begin position="100"/>
        <end position="123"/>
    </location>
</feature>
<organism evidence="3 4">
    <name type="scientific">Mesonia algae</name>
    <dbReference type="NCBI Taxonomy" id="213248"/>
    <lineage>
        <taxon>Bacteria</taxon>
        <taxon>Pseudomonadati</taxon>
        <taxon>Bacteroidota</taxon>
        <taxon>Flavobacteriia</taxon>
        <taxon>Flavobacteriales</taxon>
        <taxon>Flavobacteriaceae</taxon>
        <taxon>Mesonia</taxon>
    </lineage>
</organism>
<feature type="transmembrane region" description="Helical" evidence="1">
    <location>
        <begin position="269"/>
        <end position="288"/>
    </location>
</feature>
<reference evidence="3 4" key="1">
    <citation type="submission" date="2018-06" db="EMBL/GenBank/DDBJ databases">
        <title>Genomic Encyclopedia of Archaeal and Bacterial Type Strains, Phase II (KMG-II): from individual species to whole genera.</title>
        <authorList>
            <person name="Goeker M."/>
        </authorList>
    </citation>
    <scope>NUCLEOTIDE SEQUENCE [LARGE SCALE GENOMIC DNA]</scope>
    <source>
        <strain evidence="3 4">DSM 15361</strain>
    </source>
</reference>
<evidence type="ECO:0000313" key="4">
    <source>
        <dbReference type="Proteomes" id="UP000249542"/>
    </source>
</evidence>
<keyword evidence="1" id="KW-1133">Transmembrane helix</keyword>
<dbReference type="InterPro" id="IPR052173">
    <property type="entry name" value="Beta-lactam_resp_regulator"/>
</dbReference>
<dbReference type="InterPro" id="IPR008756">
    <property type="entry name" value="Peptidase_M56"/>
</dbReference>
<dbReference type="PANTHER" id="PTHR34978:SF3">
    <property type="entry name" value="SLR0241 PROTEIN"/>
    <property type="match status" value="1"/>
</dbReference>
<dbReference type="RefSeq" id="WP_111541270.1">
    <property type="nucleotide sequence ID" value="NZ_QKYV01000005.1"/>
</dbReference>
<dbReference type="EMBL" id="QKYV01000005">
    <property type="protein sequence ID" value="PZW39618.1"/>
    <property type="molecule type" value="Genomic_DNA"/>
</dbReference>
<sequence length="702" mass="81120">MEILLYLLKSTSILGLFFIVYYFALRKDTYFESNRYFLLLGLVCAFSFPFLEFTQITYIETEPISNSVFSPGNEVSSSPVQNFPLAETESFNWLKLLLNLYIVGVIFMGIRFLFQLLSLFNILRLPKKRDAEGFYHIELTKKTSPFSFFHFIGYHLPSYQKNELKLIIEHEKVHGKQYHSIDVMLHQLMLVFLWFNPFAWWYNKQMLENLEFIADRNVTTKNNVDQKEYALTLLKTSNHHHSPSLGNSFYQSLIKKRIVMLHKNASSKYAWAKSILILPLLSLFLWSFNIKEEIKFIPLAENQSTEIHENENLPHKELITEGLKSVKTASVNHLQEVDKTQQQQKTASTIKKTYVITKHTSDKEIRKIKNGLEKELENTKLKFSNIERNNKSEIISLTISSKFKDNESYIKNMIIKGINSFPIELISKSNQVEIRHKDNKISVISTRRISAHRINKNELEDTVIIKEIPLESPVEIIAIQTPNMNENIKNALRTSEQSPLIIINGKESNTKELSLLQPENIENVNIIKKQNAISEYGDKAKYGIIDITLKDDFEEQSDVAIKALPIKEKQNEYIYSINGVKVDKNNAELISPKSLKSINIYNEEDAKNKFNIITGGKKLMNFQLIEDGEEINTTFSKELIKHQISLQNKNSLIILNGKEITRKDLEEIDPKQIKSISPIKGKKAIEKYGKKAKDGAIVITTK</sequence>
<comment type="caution">
    <text evidence="3">The sequence shown here is derived from an EMBL/GenBank/DDBJ whole genome shotgun (WGS) entry which is preliminary data.</text>
</comment>
<evidence type="ECO:0000256" key="1">
    <source>
        <dbReference type="SAM" id="Phobius"/>
    </source>
</evidence>
<dbReference type="CDD" id="cd07341">
    <property type="entry name" value="M56_BlaR1_MecR1_like"/>
    <property type="match status" value="1"/>
</dbReference>
<evidence type="ECO:0000313" key="3">
    <source>
        <dbReference type="EMBL" id="PZW39618.1"/>
    </source>
</evidence>
<dbReference type="Pfam" id="PF05569">
    <property type="entry name" value="Peptidase_M56"/>
    <property type="match status" value="1"/>
</dbReference>
<proteinExistence type="predicted"/>
<dbReference type="AlphaFoldDB" id="A0A2W7HZY1"/>
<protein>
    <submittedName>
        <fullName evidence="3">Beta-lactamase regulating signal transducer with metallopeptidase domain</fullName>
    </submittedName>
</protein>
<name>A0A2W7HZY1_9FLAO</name>
<dbReference type="InterPro" id="IPR037066">
    <property type="entry name" value="Plug_dom_sf"/>
</dbReference>
<keyword evidence="1" id="KW-0472">Membrane</keyword>